<gene>
    <name evidence="4" type="ORF">FL622_16705</name>
</gene>
<evidence type="ECO:0000313" key="4">
    <source>
        <dbReference type="EMBL" id="TRO77873.1"/>
    </source>
</evidence>
<proteinExistence type="inferred from homology"/>
<keyword evidence="5" id="KW-1185">Reference proteome</keyword>
<comment type="similarity">
    <text evidence="1">Belongs to the membrane fusion protein (MFP) (TC 8.A.1) family.</text>
</comment>
<dbReference type="InterPro" id="IPR058625">
    <property type="entry name" value="MdtA-like_BSH"/>
</dbReference>
<evidence type="ECO:0000256" key="2">
    <source>
        <dbReference type="SAM" id="Coils"/>
    </source>
</evidence>
<dbReference type="PANTHER" id="PTHR30469">
    <property type="entry name" value="MULTIDRUG RESISTANCE PROTEIN MDTA"/>
    <property type="match status" value="1"/>
</dbReference>
<evidence type="ECO:0000256" key="1">
    <source>
        <dbReference type="ARBA" id="ARBA00009477"/>
    </source>
</evidence>
<comment type="caution">
    <text evidence="4">The sequence shown here is derived from an EMBL/GenBank/DDBJ whole genome shotgun (WGS) entry which is preliminary data.</text>
</comment>
<feature type="coiled-coil region" evidence="2">
    <location>
        <begin position="156"/>
        <end position="190"/>
    </location>
</feature>
<dbReference type="InterPro" id="IPR006143">
    <property type="entry name" value="RND_pump_MFP"/>
</dbReference>
<dbReference type="SUPFAM" id="SSF111369">
    <property type="entry name" value="HlyD-like secretion proteins"/>
    <property type="match status" value="1"/>
</dbReference>
<dbReference type="RefSeq" id="WP_092056422.1">
    <property type="nucleotide sequence ID" value="NZ_FOJJ01000013.1"/>
</dbReference>
<dbReference type="GO" id="GO:0015562">
    <property type="term" value="F:efflux transmembrane transporter activity"/>
    <property type="evidence" value="ECO:0007669"/>
    <property type="project" value="TreeGrafter"/>
</dbReference>
<feature type="domain" description="Multidrug resistance protein MdtA-like barrel-sandwich hybrid" evidence="3">
    <location>
        <begin position="66"/>
        <end position="214"/>
    </location>
</feature>
<dbReference type="Pfam" id="PF25917">
    <property type="entry name" value="BSH_RND"/>
    <property type="match status" value="1"/>
</dbReference>
<dbReference type="EMBL" id="VJVV01000020">
    <property type="protein sequence ID" value="TRO77873.1"/>
    <property type="molecule type" value="Genomic_DNA"/>
</dbReference>
<dbReference type="Gene3D" id="2.40.420.20">
    <property type="match status" value="1"/>
</dbReference>
<dbReference type="OrthoDB" id="9806939at2"/>
<dbReference type="AlphaFoldDB" id="A0A550J415"/>
<accession>A0A550J415</accession>
<protein>
    <submittedName>
        <fullName evidence="4">Efflux RND transporter periplasmic adaptor subunit</fullName>
    </submittedName>
</protein>
<dbReference type="Gene3D" id="2.40.50.100">
    <property type="match status" value="1"/>
</dbReference>
<reference evidence="4 5" key="1">
    <citation type="submission" date="2019-07" db="EMBL/GenBank/DDBJ databases">
        <title>Insights of Desulfuromonas acetexigens electromicrobiology.</title>
        <authorList>
            <person name="Katuri K."/>
            <person name="Sapireddy V."/>
            <person name="Shaw D.R."/>
            <person name="Saikaly P."/>
        </authorList>
    </citation>
    <scope>NUCLEOTIDE SEQUENCE [LARGE SCALE GENOMIC DNA]</scope>
    <source>
        <strain evidence="4 5">2873</strain>
    </source>
</reference>
<dbReference type="PANTHER" id="PTHR30469:SF15">
    <property type="entry name" value="HLYD FAMILY OF SECRETION PROTEINS"/>
    <property type="match status" value="1"/>
</dbReference>
<dbReference type="Gene3D" id="2.40.30.170">
    <property type="match status" value="1"/>
</dbReference>
<keyword evidence="2" id="KW-0175">Coiled coil</keyword>
<evidence type="ECO:0000313" key="5">
    <source>
        <dbReference type="Proteomes" id="UP000317155"/>
    </source>
</evidence>
<organism evidence="4 5">
    <name type="scientific">Trichloromonas acetexigens</name>
    <dbReference type="NCBI Taxonomy" id="38815"/>
    <lineage>
        <taxon>Bacteria</taxon>
        <taxon>Pseudomonadati</taxon>
        <taxon>Thermodesulfobacteriota</taxon>
        <taxon>Desulfuromonadia</taxon>
        <taxon>Desulfuromonadales</taxon>
        <taxon>Trichloromonadaceae</taxon>
        <taxon>Trichloromonas</taxon>
    </lineage>
</organism>
<evidence type="ECO:0000259" key="3">
    <source>
        <dbReference type="Pfam" id="PF25917"/>
    </source>
</evidence>
<name>A0A550J415_9BACT</name>
<dbReference type="Proteomes" id="UP000317155">
    <property type="component" value="Unassembled WGS sequence"/>
</dbReference>
<dbReference type="NCBIfam" id="TIGR01730">
    <property type="entry name" value="RND_mfp"/>
    <property type="match status" value="1"/>
</dbReference>
<dbReference type="GO" id="GO:1990281">
    <property type="term" value="C:efflux pump complex"/>
    <property type="evidence" value="ECO:0007669"/>
    <property type="project" value="TreeGrafter"/>
</dbReference>
<dbReference type="Gene3D" id="1.10.287.470">
    <property type="entry name" value="Helix hairpin bin"/>
    <property type="match status" value="1"/>
</dbReference>
<sequence>MKRLPMQLRTLALFAVIIPLLALFVYVALRSGPLAPVPVTVAAVEERSVAPGLFGIGTVEARYRYQIGPTAPGRLKSLAVEVGEAVEAGQLLGEMDPVDLDERVRAQKAALKSAESRTREAEARHDYALSQTRRYEPLLAERAVSEEIVAGKRSELRIAEAALNGTREELVRLRAELEALEAQRGHLRLEAPVAGLVAAREIDPGTSVVAGQAVLELIDPQSLWIDVRFDQINARGLAVGLAADIVLRSRGDEMRLPGKVLRLEPLADAVTEELLAKVVFTELPDPLPPLGELAEVTVDLPPLPATPAIPNAAIQRRDDELGVWRVVDERPEFAPVELGEADLDGWVQVRRGLAVGDRIVVYSRAPLSPRSRVKEVEDLLEIRP</sequence>